<keyword evidence="3" id="KW-0675">Receptor</keyword>
<feature type="transmembrane region" description="Helical" evidence="6">
    <location>
        <begin position="18"/>
        <end position="39"/>
    </location>
</feature>
<keyword evidence="6" id="KW-0812">Transmembrane</keyword>
<feature type="transmembrane region" description="Helical" evidence="6">
    <location>
        <begin position="59"/>
        <end position="77"/>
    </location>
</feature>
<sequence>MQREVHPGETRHAKRRELVFLALCLLAGLLLSVLPLLGWSSYNALHLLSHTQIFSNYSILYLMCSFVVLSITTFLAIRAMKLRRLYPAEIFWERHKYELRINDPEMTTRASVTSSNQSRATVRSNRSFWSRRSSGRSGILSFVSTPMASRKTSQQSRAQDNVLLEVVFRQAQLNAIKRFSFSANGTNEDTGKETSEMRLSVPSPDTEWKTRSVSNPRDPSVISSRIPHNFPIFRVGKKVFQSPRLLPQFKALQQQRSLSRLLLMKSCVTALCWLPLISINALQLSSVHYPQELHVFIQWLIFIPSSISPLFALCDARYRQVLRRAACAVVKTCACGTKTQTAKTRDVEFKIEGTQQVRLTNVKI</sequence>
<dbReference type="EMBL" id="MU827319">
    <property type="protein sequence ID" value="KAJ7357674.1"/>
    <property type="molecule type" value="Genomic_DNA"/>
</dbReference>
<comment type="subcellular location">
    <subcellularLocation>
        <location evidence="1">Membrane</location>
        <topology evidence="1">Multi-pass membrane protein</topology>
    </subcellularLocation>
</comment>
<evidence type="ECO:0000313" key="7">
    <source>
        <dbReference type="EMBL" id="KAJ7357674.1"/>
    </source>
</evidence>
<evidence type="ECO:0000256" key="5">
    <source>
        <dbReference type="SAM" id="MobiDB-lite"/>
    </source>
</evidence>
<dbReference type="AlphaFoldDB" id="A0A9W9YLX7"/>
<name>A0A9W9YLX7_9CNID</name>
<proteinExistence type="predicted"/>
<organism evidence="7 8">
    <name type="scientific">Desmophyllum pertusum</name>
    <dbReference type="NCBI Taxonomy" id="174260"/>
    <lineage>
        <taxon>Eukaryota</taxon>
        <taxon>Metazoa</taxon>
        <taxon>Cnidaria</taxon>
        <taxon>Anthozoa</taxon>
        <taxon>Hexacorallia</taxon>
        <taxon>Scleractinia</taxon>
        <taxon>Caryophylliina</taxon>
        <taxon>Caryophylliidae</taxon>
        <taxon>Desmophyllum</taxon>
    </lineage>
</organism>
<evidence type="ECO:0000256" key="3">
    <source>
        <dbReference type="ARBA" id="ARBA00023170"/>
    </source>
</evidence>
<dbReference type="PANTHER" id="PTHR24248">
    <property type="entry name" value="ADRENERGIC RECEPTOR-RELATED G-PROTEIN COUPLED RECEPTOR"/>
    <property type="match status" value="1"/>
</dbReference>
<feature type="transmembrane region" description="Helical" evidence="6">
    <location>
        <begin position="262"/>
        <end position="284"/>
    </location>
</feature>
<feature type="region of interest" description="Disordered" evidence="5">
    <location>
        <begin position="184"/>
        <end position="216"/>
    </location>
</feature>
<dbReference type="GO" id="GO:0004930">
    <property type="term" value="F:G protein-coupled receptor activity"/>
    <property type="evidence" value="ECO:0007669"/>
    <property type="project" value="UniProtKB-KW"/>
</dbReference>
<feature type="compositionally biased region" description="Polar residues" evidence="5">
    <location>
        <begin position="110"/>
        <end position="122"/>
    </location>
</feature>
<keyword evidence="4" id="KW-0807">Transducer</keyword>
<reference evidence="7" key="1">
    <citation type="submission" date="2023-01" db="EMBL/GenBank/DDBJ databases">
        <title>Genome assembly of the deep-sea coral Lophelia pertusa.</title>
        <authorList>
            <person name="Herrera S."/>
            <person name="Cordes E."/>
        </authorList>
    </citation>
    <scope>NUCLEOTIDE SEQUENCE</scope>
    <source>
        <strain evidence="7">USNM1676648</strain>
        <tissue evidence="7">Polyp</tissue>
    </source>
</reference>
<evidence type="ECO:0000313" key="8">
    <source>
        <dbReference type="Proteomes" id="UP001163046"/>
    </source>
</evidence>
<keyword evidence="6" id="KW-0472">Membrane</keyword>
<gene>
    <name evidence="7" type="ORF">OS493_023805</name>
</gene>
<keyword evidence="6" id="KW-1133">Transmembrane helix</keyword>
<dbReference type="CDD" id="cd00637">
    <property type="entry name" value="7tm_classA_rhodopsin-like"/>
    <property type="match status" value="1"/>
</dbReference>
<keyword evidence="2" id="KW-0297">G-protein coupled receptor</keyword>
<feature type="region of interest" description="Disordered" evidence="5">
    <location>
        <begin position="110"/>
        <end position="132"/>
    </location>
</feature>
<feature type="compositionally biased region" description="Low complexity" evidence="5">
    <location>
        <begin position="123"/>
        <end position="132"/>
    </location>
</feature>
<evidence type="ECO:0000256" key="6">
    <source>
        <dbReference type="SAM" id="Phobius"/>
    </source>
</evidence>
<dbReference type="OrthoDB" id="10573708at2759"/>
<dbReference type="Gene3D" id="1.20.1070.10">
    <property type="entry name" value="Rhodopsin 7-helix transmembrane proteins"/>
    <property type="match status" value="2"/>
</dbReference>
<dbReference type="Proteomes" id="UP001163046">
    <property type="component" value="Unassembled WGS sequence"/>
</dbReference>
<accession>A0A9W9YLX7</accession>
<keyword evidence="8" id="KW-1185">Reference proteome</keyword>
<protein>
    <submittedName>
        <fullName evidence="7">Uncharacterized protein</fullName>
    </submittedName>
</protein>
<feature type="transmembrane region" description="Helical" evidence="6">
    <location>
        <begin position="296"/>
        <end position="314"/>
    </location>
</feature>
<dbReference type="GO" id="GO:0005886">
    <property type="term" value="C:plasma membrane"/>
    <property type="evidence" value="ECO:0007669"/>
    <property type="project" value="TreeGrafter"/>
</dbReference>
<dbReference type="SUPFAM" id="SSF81321">
    <property type="entry name" value="Family A G protein-coupled receptor-like"/>
    <property type="match status" value="1"/>
</dbReference>
<evidence type="ECO:0000256" key="4">
    <source>
        <dbReference type="ARBA" id="ARBA00023224"/>
    </source>
</evidence>
<comment type="caution">
    <text evidence="7">The sequence shown here is derived from an EMBL/GenBank/DDBJ whole genome shotgun (WGS) entry which is preliminary data.</text>
</comment>
<evidence type="ECO:0000256" key="1">
    <source>
        <dbReference type="ARBA" id="ARBA00004141"/>
    </source>
</evidence>
<evidence type="ECO:0000256" key="2">
    <source>
        <dbReference type="ARBA" id="ARBA00023040"/>
    </source>
</evidence>